<evidence type="ECO:0000313" key="3">
    <source>
        <dbReference type="Proteomes" id="UP000798808"/>
    </source>
</evidence>
<keyword evidence="3" id="KW-1185">Reference proteome</keyword>
<sequence length="62" mass="6616">MNYKNTSENSWPCGFSTAWAVLICFSLFVSALAMKAHAADVAMAGLTADSVRYLIDLGDPAT</sequence>
<dbReference type="Proteomes" id="UP000798808">
    <property type="component" value="Unassembled WGS sequence"/>
</dbReference>
<evidence type="ECO:0000256" key="1">
    <source>
        <dbReference type="SAM" id="SignalP"/>
    </source>
</evidence>
<reference evidence="2 3" key="1">
    <citation type="submission" date="2019-02" db="EMBL/GenBank/DDBJ databases">
        <authorList>
            <person name="Goldberg S.R."/>
            <person name="Haltli B.A."/>
            <person name="Correa H."/>
            <person name="Russell K.G."/>
        </authorList>
    </citation>
    <scope>NUCLEOTIDE SEQUENCE [LARGE SCALE GENOMIC DNA]</scope>
    <source>
        <strain evidence="2 3">JCM 16186</strain>
    </source>
</reference>
<feature type="non-terminal residue" evidence="2">
    <location>
        <position position="62"/>
    </location>
</feature>
<gene>
    <name evidence="2" type="ORF">E1163_29395</name>
</gene>
<name>A0ABW9RZB7_9BACT</name>
<proteinExistence type="predicted"/>
<protein>
    <submittedName>
        <fullName evidence="2">Uncharacterized protein</fullName>
    </submittedName>
</protein>
<evidence type="ECO:0000313" key="2">
    <source>
        <dbReference type="EMBL" id="MTI29112.1"/>
    </source>
</evidence>
<dbReference type="RefSeq" id="WP_155177286.1">
    <property type="nucleotide sequence ID" value="NZ_SMLW01000678.1"/>
</dbReference>
<keyword evidence="1" id="KW-0732">Signal</keyword>
<accession>A0ABW9RZB7</accession>
<organism evidence="2 3">
    <name type="scientific">Fulvivirga kasyanovii</name>
    <dbReference type="NCBI Taxonomy" id="396812"/>
    <lineage>
        <taxon>Bacteria</taxon>
        <taxon>Pseudomonadati</taxon>
        <taxon>Bacteroidota</taxon>
        <taxon>Cytophagia</taxon>
        <taxon>Cytophagales</taxon>
        <taxon>Fulvivirgaceae</taxon>
        <taxon>Fulvivirga</taxon>
    </lineage>
</organism>
<feature type="signal peptide" evidence="1">
    <location>
        <begin position="1"/>
        <end position="38"/>
    </location>
</feature>
<comment type="caution">
    <text evidence="2">The sequence shown here is derived from an EMBL/GenBank/DDBJ whole genome shotgun (WGS) entry which is preliminary data.</text>
</comment>
<dbReference type="EMBL" id="SMLW01000678">
    <property type="protein sequence ID" value="MTI29112.1"/>
    <property type="molecule type" value="Genomic_DNA"/>
</dbReference>
<feature type="chain" id="PRO_5045813701" evidence="1">
    <location>
        <begin position="39"/>
        <end position="62"/>
    </location>
</feature>